<reference evidence="2" key="1">
    <citation type="journal article" date="2014" name="Front. Microbiol.">
        <title>High frequency of phylogenetically diverse reductive dehalogenase-homologous genes in deep subseafloor sedimentary metagenomes.</title>
        <authorList>
            <person name="Kawai M."/>
            <person name="Futagami T."/>
            <person name="Toyoda A."/>
            <person name="Takaki Y."/>
            <person name="Nishi S."/>
            <person name="Hori S."/>
            <person name="Arai W."/>
            <person name="Tsubouchi T."/>
            <person name="Morono Y."/>
            <person name="Uchiyama I."/>
            <person name="Ito T."/>
            <person name="Fujiyama A."/>
            <person name="Inagaki F."/>
            <person name="Takami H."/>
        </authorList>
    </citation>
    <scope>NUCLEOTIDE SEQUENCE</scope>
    <source>
        <strain evidence="2">Expedition CK06-06</strain>
    </source>
</reference>
<proteinExistence type="predicted"/>
<evidence type="ECO:0000256" key="1">
    <source>
        <dbReference type="ARBA" id="ARBA00022729"/>
    </source>
</evidence>
<feature type="non-terminal residue" evidence="2">
    <location>
        <position position="151"/>
    </location>
</feature>
<dbReference type="PROSITE" id="PS51257">
    <property type="entry name" value="PROKAR_LIPOPROTEIN"/>
    <property type="match status" value="1"/>
</dbReference>
<name>X1PXD9_9ZZZZ</name>
<protein>
    <submittedName>
        <fullName evidence="2">Uncharacterized protein</fullName>
    </submittedName>
</protein>
<sequence>MRKKLLTMIGSVCLILVLAALPFMAACPAPPEEVTPAPAEGEEVVPLKIFKWRVQSFYPGGAPYASLVSEPFCDTARQLSGGRLDVTAYGSGALVPFGETIEAVSKGTIEGAIWWASYDTGRNMAATIFGGAIPFGLKGEEWLAWFTNYGG</sequence>
<accession>X1PXD9</accession>
<dbReference type="Pfam" id="PF03480">
    <property type="entry name" value="DctP"/>
    <property type="match status" value="1"/>
</dbReference>
<gene>
    <name evidence="2" type="ORF">S06H3_44921</name>
</gene>
<comment type="caution">
    <text evidence="2">The sequence shown here is derived from an EMBL/GenBank/DDBJ whole genome shotgun (WGS) entry which is preliminary data.</text>
</comment>
<dbReference type="Gene3D" id="3.40.190.170">
    <property type="entry name" value="Bacterial extracellular solute-binding protein, family 7"/>
    <property type="match status" value="1"/>
</dbReference>
<dbReference type="EMBL" id="BARV01027990">
    <property type="protein sequence ID" value="GAI43510.1"/>
    <property type="molecule type" value="Genomic_DNA"/>
</dbReference>
<organism evidence="2">
    <name type="scientific">marine sediment metagenome</name>
    <dbReference type="NCBI Taxonomy" id="412755"/>
    <lineage>
        <taxon>unclassified sequences</taxon>
        <taxon>metagenomes</taxon>
        <taxon>ecological metagenomes</taxon>
    </lineage>
</organism>
<dbReference type="InterPro" id="IPR018389">
    <property type="entry name" value="DctP_fam"/>
</dbReference>
<dbReference type="AlphaFoldDB" id="X1PXD9"/>
<evidence type="ECO:0000313" key="2">
    <source>
        <dbReference type="EMBL" id="GAI43510.1"/>
    </source>
</evidence>
<keyword evidence="1" id="KW-0732">Signal</keyword>
<dbReference type="InterPro" id="IPR038404">
    <property type="entry name" value="TRAP_DctP_sf"/>
</dbReference>
<dbReference type="GO" id="GO:0055085">
    <property type="term" value="P:transmembrane transport"/>
    <property type="evidence" value="ECO:0007669"/>
    <property type="project" value="InterPro"/>
</dbReference>